<dbReference type="EMBL" id="JAVFWL010000002">
    <property type="protein sequence ID" value="KAK6732461.1"/>
    <property type="molecule type" value="Genomic_DNA"/>
</dbReference>
<comment type="caution">
    <text evidence="3">The sequence shown here is derived from an EMBL/GenBank/DDBJ whole genome shotgun (WGS) entry which is preliminary data.</text>
</comment>
<gene>
    <name evidence="3" type="primary">Necator_chrII.g4484</name>
    <name evidence="3" type="ORF">RB195_016692</name>
</gene>
<keyword evidence="4" id="KW-1185">Reference proteome</keyword>
<accession>A0ABR1C5C3</accession>
<feature type="compositionally biased region" description="Acidic residues" evidence="1">
    <location>
        <begin position="97"/>
        <end position="110"/>
    </location>
</feature>
<organism evidence="3 4">
    <name type="scientific">Necator americanus</name>
    <name type="common">Human hookworm</name>
    <dbReference type="NCBI Taxonomy" id="51031"/>
    <lineage>
        <taxon>Eukaryota</taxon>
        <taxon>Metazoa</taxon>
        <taxon>Ecdysozoa</taxon>
        <taxon>Nematoda</taxon>
        <taxon>Chromadorea</taxon>
        <taxon>Rhabditida</taxon>
        <taxon>Rhabditina</taxon>
        <taxon>Rhabditomorpha</taxon>
        <taxon>Strongyloidea</taxon>
        <taxon>Ancylostomatidae</taxon>
        <taxon>Bunostominae</taxon>
        <taxon>Necator</taxon>
    </lineage>
</organism>
<evidence type="ECO:0000256" key="2">
    <source>
        <dbReference type="SAM" id="SignalP"/>
    </source>
</evidence>
<feature type="chain" id="PRO_5045357961" evidence="2">
    <location>
        <begin position="22"/>
        <end position="110"/>
    </location>
</feature>
<sequence>MVVVEVVVVLEVAVVVEPAYSFDEEEHVYGGVALADKVYCLLVGWLDINGPKRVILGIEECVESLRSAGEKKGTEESESENEGERVMHRSDTTTVSFDDDDDDDEQKIVR</sequence>
<feature type="compositionally biased region" description="Basic and acidic residues" evidence="1">
    <location>
        <begin position="82"/>
        <end position="91"/>
    </location>
</feature>
<feature type="signal peptide" evidence="2">
    <location>
        <begin position="1"/>
        <end position="21"/>
    </location>
</feature>
<name>A0ABR1C5C3_NECAM</name>
<proteinExistence type="predicted"/>
<feature type="region of interest" description="Disordered" evidence="1">
    <location>
        <begin position="66"/>
        <end position="110"/>
    </location>
</feature>
<keyword evidence="2" id="KW-0732">Signal</keyword>
<protein>
    <submittedName>
        <fullName evidence="3">Uncharacterized protein</fullName>
    </submittedName>
</protein>
<evidence type="ECO:0000313" key="3">
    <source>
        <dbReference type="EMBL" id="KAK6732461.1"/>
    </source>
</evidence>
<evidence type="ECO:0000313" key="4">
    <source>
        <dbReference type="Proteomes" id="UP001303046"/>
    </source>
</evidence>
<evidence type="ECO:0000256" key="1">
    <source>
        <dbReference type="SAM" id="MobiDB-lite"/>
    </source>
</evidence>
<dbReference type="Proteomes" id="UP001303046">
    <property type="component" value="Unassembled WGS sequence"/>
</dbReference>
<reference evidence="3 4" key="1">
    <citation type="submission" date="2023-08" db="EMBL/GenBank/DDBJ databases">
        <title>A Necator americanus chromosomal reference genome.</title>
        <authorList>
            <person name="Ilik V."/>
            <person name="Petrzelkova K.J."/>
            <person name="Pardy F."/>
            <person name="Fuh T."/>
            <person name="Niatou-Singa F.S."/>
            <person name="Gouil Q."/>
            <person name="Baker L."/>
            <person name="Ritchie M.E."/>
            <person name="Jex A.R."/>
            <person name="Gazzola D."/>
            <person name="Li H."/>
            <person name="Toshio Fujiwara R."/>
            <person name="Zhan B."/>
            <person name="Aroian R.V."/>
            <person name="Pafco B."/>
            <person name="Schwarz E.M."/>
        </authorList>
    </citation>
    <scope>NUCLEOTIDE SEQUENCE [LARGE SCALE GENOMIC DNA]</scope>
    <source>
        <strain evidence="3 4">Aroian</strain>
        <tissue evidence="3">Whole animal</tissue>
    </source>
</reference>